<organism evidence="1 2">
    <name type="scientific">[Candida] arabinofermentans NRRL YB-2248</name>
    <dbReference type="NCBI Taxonomy" id="983967"/>
    <lineage>
        <taxon>Eukaryota</taxon>
        <taxon>Fungi</taxon>
        <taxon>Dikarya</taxon>
        <taxon>Ascomycota</taxon>
        <taxon>Saccharomycotina</taxon>
        <taxon>Pichiomycetes</taxon>
        <taxon>Pichiales</taxon>
        <taxon>Pichiaceae</taxon>
        <taxon>Ogataea</taxon>
        <taxon>Ogataea/Candida clade</taxon>
    </lineage>
</organism>
<reference evidence="2" key="1">
    <citation type="submission" date="2016-04" db="EMBL/GenBank/DDBJ databases">
        <title>Comparative genomics of biotechnologically important yeasts.</title>
        <authorList>
            <consortium name="DOE Joint Genome Institute"/>
            <person name="Riley R."/>
            <person name="Haridas S."/>
            <person name="Wolfe K.H."/>
            <person name="Lopes M.R."/>
            <person name="Hittinger C.T."/>
            <person name="Goker M."/>
            <person name="Salamov A."/>
            <person name="Wisecaver J."/>
            <person name="Long T.M."/>
            <person name="Aerts A.L."/>
            <person name="Barry K."/>
            <person name="Choi C."/>
            <person name="Clum A."/>
            <person name="Coughlan A.Y."/>
            <person name="Deshpande S."/>
            <person name="Douglass A.P."/>
            <person name="Hanson S.J."/>
            <person name="Klenk H.-P."/>
            <person name="Labutti K."/>
            <person name="Lapidus A."/>
            <person name="Lindquist E."/>
            <person name="Lipzen A."/>
            <person name="Meier-Kolthoff J.P."/>
            <person name="Ohm R.A."/>
            <person name="Otillar R.P."/>
            <person name="Pangilinan J."/>
            <person name="Peng Y."/>
            <person name="Rokas A."/>
            <person name="Rosa C.A."/>
            <person name="Scheuner C."/>
            <person name="Sibirny A.A."/>
            <person name="Slot J.C."/>
            <person name="Stielow J.B."/>
            <person name="Sun H."/>
            <person name="Kurtzman C.P."/>
            <person name="Blackwell M."/>
            <person name="Grigoriev I.V."/>
            <person name="Jeffries T.W."/>
        </authorList>
    </citation>
    <scope>NUCLEOTIDE SEQUENCE [LARGE SCALE GENOMIC DNA]</scope>
    <source>
        <strain evidence="2">NRRL YB-2248</strain>
    </source>
</reference>
<dbReference type="Proteomes" id="UP000094801">
    <property type="component" value="Unassembled WGS sequence"/>
</dbReference>
<proteinExistence type="predicted"/>
<dbReference type="AlphaFoldDB" id="A0A1E4T3B6"/>
<gene>
    <name evidence="1" type="ORF">CANARDRAFT_27491</name>
</gene>
<evidence type="ECO:0000313" key="1">
    <source>
        <dbReference type="EMBL" id="ODV86239.1"/>
    </source>
</evidence>
<keyword evidence="2" id="KW-1185">Reference proteome</keyword>
<evidence type="ECO:0000313" key="2">
    <source>
        <dbReference type="Proteomes" id="UP000094801"/>
    </source>
</evidence>
<protein>
    <submittedName>
        <fullName evidence="1">Uncharacterized protein</fullName>
    </submittedName>
</protein>
<accession>A0A1E4T3B6</accession>
<name>A0A1E4T3B6_9ASCO</name>
<sequence length="483" mass="56394">MFRIFTRRAITYRLPNVLAKRLVIRTSIGGVRETTQNDNNSVSFEVRKVQEKSVDIIPNTELISFHEQLATKELNDIKEKYSVKKFVEYATSLGIDYASSEFLQGNPLIKERHYSKDDSLVIKNNFKSQSEFEEYIHYLTKISYYINKMTDVTKIVKIMIFSESNSQFLTLDNIKKCLEVQNCDFLNSDYQKLIQYMLSKGVKPDIAIVNNFISSIQPEQQSQSIEIAIEIIIDNQLVPNFSTWKAIYRNSNTYQHQILEKMMELKLPLGKLVPRILNLGYNPDQSPSDFTNLIEAFPESFRDLTLNDYVRIHIYFNDYETCHELFLVHIESKRPVKPSFNMIISSLIARKNYAMAISFIEYARRISDLDPYSLMCTYSRIFAALLDNLKNIDEKNKKNFYKIINALYNQTNRHANLYKAIKRKYNELGLYSKDTKRLLVKSDLGVKGEVIGGLMWLQRPIWNLSENSNEYKRVAGMIDSIVK</sequence>
<dbReference type="EMBL" id="KV453850">
    <property type="protein sequence ID" value="ODV86239.1"/>
    <property type="molecule type" value="Genomic_DNA"/>
</dbReference>